<accession>A0ABT9W0G5</accession>
<organism evidence="7 8">
    <name type="scientific">Caldalkalibacillus horti</name>
    <dbReference type="NCBI Taxonomy" id="77523"/>
    <lineage>
        <taxon>Bacteria</taxon>
        <taxon>Bacillati</taxon>
        <taxon>Bacillota</taxon>
        <taxon>Bacilli</taxon>
        <taxon>Bacillales</taxon>
        <taxon>Bacillaceae</taxon>
        <taxon>Caldalkalibacillus</taxon>
    </lineage>
</organism>
<evidence type="ECO:0000256" key="2">
    <source>
        <dbReference type="ARBA" id="ARBA00013457"/>
    </source>
</evidence>
<dbReference type="PANTHER" id="PTHR32332">
    <property type="entry name" value="2-NITROPROPANE DIOXYGENASE"/>
    <property type="match status" value="1"/>
</dbReference>
<dbReference type="CDD" id="cd04730">
    <property type="entry name" value="NPD_like"/>
    <property type="match status" value="1"/>
</dbReference>
<comment type="caution">
    <text evidence="7">The sequence shown here is derived from an EMBL/GenBank/DDBJ whole genome shotgun (WGS) entry which is preliminary data.</text>
</comment>
<evidence type="ECO:0000256" key="1">
    <source>
        <dbReference type="ARBA" id="ARBA00003535"/>
    </source>
</evidence>
<evidence type="ECO:0000256" key="3">
    <source>
        <dbReference type="ARBA" id="ARBA00022630"/>
    </source>
</evidence>
<dbReference type="GO" id="GO:0004318">
    <property type="term" value="F:enoyl-[acyl-carrier-protein] reductase (NADH) activity"/>
    <property type="evidence" value="ECO:0007669"/>
    <property type="project" value="UniProtKB-EC"/>
</dbReference>
<feature type="region of interest" description="Disordered" evidence="6">
    <location>
        <begin position="1"/>
        <end position="20"/>
    </location>
</feature>
<dbReference type="PANTHER" id="PTHR32332:SF20">
    <property type="entry name" value="2-NITROPROPANE DIOXYGENASE-LIKE PROTEIN"/>
    <property type="match status" value="1"/>
</dbReference>
<evidence type="ECO:0000256" key="4">
    <source>
        <dbReference type="ARBA" id="ARBA00022643"/>
    </source>
</evidence>
<proteinExistence type="predicted"/>
<evidence type="ECO:0000256" key="6">
    <source>
        <dbReference type="SAM" id="MobiDB-lite"/>
    </source>
</evidence>
<evidence type="ECO:0000256" key="5">
    <source>
        <dbReference type="ARBA" id="ARBA00023002"/>
    </source>
</evidence>
<sequence length="343" mass="37167">MNMEHERMTRGETEPISSPRATLLESLNIQKPIIQGGMGNISPVELCVAVTQAGGLGQIGAGTLSVDELKQKIEMVQNHLQPNASFGVNIPLNVHPQLQDVIQLVIEKQVPIVSLSAGNPKPFIAELKERGRKVMVVVATVEQGKKAESCGADVVIGEGFEAAGKNSPKELTTLALIPQLTKALQIPVVAAGGIADGQGLLAAFAMGAAGVQLGTRLVMTKEATLHERYKDAILNASDEDTIVLGRSYGFVTRLLHTPYAKSLLQREKQGIRIEDLLSALDEKSHRLGAQDGELDQGHVNAGQISGFIDSIPSVRELFEDMELVARRRLEEIRSDFYQWEDKL</sequence>
<keyword evidence="5 7" id="KW-0560">Oxidoreductase</keyword>
<dbReference type="EMBL" id="JAUSTY010000010">
    <property type="protein sequence ID" value="MDQ0166706.1"/>
    <property type="molecule type" value="Genomic_DNA"/>
</dbReference>
<dbReference type="Gene3D" id="3.20.20.70">
    <property type="entry name" value="Aldolase class I"/>
    <property type="match status" value="1"/>
</dbReference>
<evidence type="ECO:0000313" key="8">
    <source>
        <dbReference type="Proteomes" id="UP001235840"/>
    </source>
</evidence>
<dbReference type="Proteomes" id="UP001235840">
    <property type="component" value="Unassembled WGS sequence"/>
</dbReference>
<keyword evidence="8" id="KW-1185">Reference proteome</keyword>
<reference evidence="7 8" key="1">
    <citation type="submission" date="2023-07" db="EMBL/GenBank/DDBJ databases">
        <title>Genomic Encyclopedia of Type Strains, Phase IV (KMG-IV): sequencing the most valuable type-strain genomes for metagenomic binning, comparative biology and taxonomic classification.</title>
        <authorList>
            <person name="Goeker M."/>
        </authorList>
    </citation>
    <scope>NUCLEOTIDE SEQUENCE [LARGE SCALE GENOMIC DNA]</scope>
    <source>
        <strain evidence="7 8">DSM 12751</strain>
    </source>
</reference>
<evidence type="ECO:0000313" key="7">
    <source>
        <dbReference type="EMBL" id="MDQ0166706.1"/>
    </source>
</evidence>
<keyword evidence="3" id="KW-0285">Flavoprotein</keyword>
<dbReference type="InterPro" id="IPR004136">
    <property type="entry name" value="NMO"/>
</dbReference>
<name>A0ABT9W0G5_9BACI</name>
<gene>
    <name evidence="7" type="ORF">J2S11_002622</name>
</gene>
<dbReference type="SUPFAM" id="SSF51412">
    <property type="entry name" value="Inosine monophosphate dehydrogenase (IMPDH)"/>
    <property type="match status" value="1"/>
</dbReference>
<dbReference type="Pfam" id="PF03060">
    <property type="entry name" value="NMO"/>
    <property type="match status" value="2"/>
</dbReference>
<protein>
    <recommendedName>
        <fullName evidence="2">Probable nitronate monooxygenase</fullName>
    </recommendedName>
</protein>
<feature type="compositionally biased region" description="Basic and acidic residues" evidence="6">
    <location>
        <begin position="1"/>
        <end position="13"/>
    </location>
</feature>
<keyword evidence="4" id="KW-0288">FMN</keyword>
<comment type="function">
    <text evidence="1">Nitronate monooxygenase that uses molecular oxygen to catalyze the oxidative denitrification of alkyl nitronates. Acts on propionate 3-nitronate (P3N), the presumed physiological substrate. Probably functions in the detoxification of P3N, a metabolic poison produced by plants and fungi as a defense mechanism.</text>
</comment>
<dbReference type="InterPro" id="IPR013785">
    <property type="entry name" value="Aldolase_TIM"/>
</dbReference>